<dbReference type="InterPro" id="IPR011991">
    <property type="entry name" value="ArsR-like_HTH"/>
</dbReference>
<feature type="compositionally biased region" description="Pro residues" evidence="1">
    <location>
        <begin position="132"/>
        <end position="141"/>
    </location>
</feature>
<dbReference type="Gene3D" id="1.10.10.10">
    <property type="entry name" value="Winged helix-like DNA-binding domain superfamily/Winged helix DNA-binding domain"/>
    <property type="match status" value="1"/>
</dbReference>
<dbReference type="InterPro" id="IPR036388">
    <property type="entry name" value="WH-like_DNA-bd_sf"/>
</dbReference>
<feature type="compositionally biased region" description="Low complexity" evidence="1">
    <location>
        <begin position="142"/>
        <end position="160"/>
    </location>
</feature>
<feature type="region of interest" description="Disordered" evidence="1">
    <location>
        <begin position="128"/>
        <end position="160"/>
    </location>
</feature>
<evidence type="ECO:0000313" key="3">
    <source>
        <dbReference type="Proteomes" id="UP001183629"/>
    </source>
</evidence>
<dbReference type="Proteomes" id="UP001183629">
    <property type="component" value="Unassembled WGS sequence"/>
</dbReference>
<dbReference type="RefSeq" id="WP_310419246.1">
    <property type="nucleotide sequence ID" value="NZ_JAVDYC010000001.1"/>
</dbReference>
<dbReference type="AlphaFoldDB" id="A0AAE3ZSA2"/>
<sequence>MDDSGLTAVSALTDGVRRAAYREVISAGGAPVGRDEVAAALGVGRTLAAHHLDKLVDAGLLEVTYARRTGRSGPGAGRPAKLYRAAAAEHEVSVPPRAYRTAAELLAEAVERTGADLALFAAARAHGRTAPAPAPSTPPPDAAASAPEATPATSAVPAASPADAAPAASAASAASAAEVLAAHGYLPHEEDGRIELRNCPFHRLAEQFPPLICGMNLAMVEGLLEGGGLDATWDARMDAAPGRCCVTLTKSKNKTD</sequence>
<organism evidence="2 3">
    <name type="scientific">Catenuloplanes niger</name>
    <dbReference type="NCBI Taxonomy" id="587534"/>
    <lineage>
        <taxon>Bacteria</taxon>
        <taxon>Bacillati</taxon>
        <taxon>Actinomycetota</taxon>
        <taxon>Actinomycetes</taxon>
        <taxon>Micromonosporales</taxon>
        <taxon>Micromonosporaceae</taxon>
        <taxon>Catenuloplanes</taxon>
    </lineage>
</organism>
<protein>
    <submittedName>
        <fullName evidence="2">ArsR family transcriptional regulator</fullName>
    </submittedName>
</protein>
<reference evidence="2 3" key="1">
    <citation type="submission" date="2023-07" db="EMBL/GenBank/DDBJ databases">
        <title>Sequencing the genomes of 1000 actinobacteria strains.</title>
        <authorList>
            <person name="Klenk H.-P."/>
        </authorList>
    </citation>
    <scope>NUCLEOTIDE SEQUENCE [LARGE SCALE GENOMIC DNA]</scope>
    <source>
        <strain evidence="2 3">DSM 44711</strain>
    </source>
</reference>
<dbReference type="EMBL" id="JAVDYC010000001">
    <property type="protein sequence ID" value="MDR7324997.1"/>
    <property type="molecule type" value="Genomic_DNA"/>
</dbReference>
<dbReference type="SUPFAM" id="SSF46785">
    <property type="entry name" value="Winged helix' DNA-binding domain"/>
    <property type="match status" value="1"/>
</dbReference>
<keyword evidence="3" id="KW-1185">Reference proteome</keyword>
<evidence type="ECO:0000313" key="2">
    <source>
        <dbReference type="EMBL" id="MDR7324997.1"/>
    </source>
</evidence>
<accession>A0AAE3ZSA2</accession>
<dbReference type="CDD" id="cd00090">
    <property type="entry name" value="HTH_ARSR"/>
    <property type="match status" value="1"/>
</dbReference>
<name>A0AAE3ZSA2_9ACTN</name>
<gene>
    <name evidence="2" type="ORF">J2S44_005247</name>
</gene>
<dbReference type="InterPro" id="IPR036390">
    <property type="entry name" value="WH_DNA-bd_sf"/>
</dbReference>
<comment type="caution">
    <text evidence="2">The sequence shown here is derived from an EMBL/GenBank/DDBJ whole genome shotgun (WGS) entry which is preliminary data.</text>
</comment>
<proteinExistence type="predicted"/>
<evidence type="ECO:0000256" key="1">
    <source>
        <dbReference type="SAM" id="MobiDB-lite"/>
    </source>
</evidence>